<name>A0A166LII1_9AGAM</name>
<keyword evidence="1" id="KW-0812">Transmembrane</keyword>
<organism evidence="2 3">
    <name type="scientific">Athelia psychrophila</name>
    <dbReference type="NCBI Taxonomy" id="1759441"/>
    <lineage>
        <taxon>Eukaryota</taxon>
        <taxon>Fungi</taxon>
        <taxon>Dikarya</taxon>
        <taxon>Basidiomycota</taxon>
        <taxon>Agaricomycotina</taxon>
        <taxon>Agaricomycetes</taxon>
        <taxon>Agaricomycetidae</taxon>
        <taxon>Atheliales</taxon>
        <taxon>Atheliaceae</taxon>
        <taxon>Athelia</taxon>
    </lineage>
</organism>
<gene>
    <name evidence="2" type="ORF">FIBSPDRAFT_1043149</name>
</gene>
<feature type="transmembrane region" description="Helical" evidence="1">
    <location>
        <begin position="263"/>
        <end position="283"/>
    </location>
</feature>
<dbReference type="Proteomes" id="UP000076532">
    <property type="component" value="Unassembled WGS sequence"/>
</dbReference>
<keyword evidence="3" id="KW-1185">Reference proteome</keyword>
<feature type="transmembrane region" description="Helical" evidence="1">
    <location>
        <begin position="295"/>
        <end position="318"/>
    </location>
</feature>
<feature type="transmembrane region" description="Helical" evidence="1">
    <location>
        <begin position="53"/>
        <end position="72"/>
    </location>
</feature>
<feature type="transmembrane region" description="Helical" evidence="1">
    <location>
        <begin position="123"/>
        <end position="143"/>
    </location>
</feature>
<dbReference type="AlphaFoldDB" id="A0A166LII1"/>
<keyword evidence="1" id="KW-0472">Membrane</keyword>
<reference evidence="2 3" key="1">
    <citation type="journal article" date="2016" name="Mol. Biol. Evol.">
        <title>Comparative Genomics of Early-Diverging Mushroom-Forming Fungi Provides Insights into the Origins of Lignocellulose Decay Capabilities.</title>
        <authorList>
            <person name="Nagy L.G."/>
            <person name="Riley R."/>
            <person name="Tritt A."/>
            <person name="Adam C."/>
            <person name="Daum C."/>
            <person name="Floudas D."/>
            <person name="Sun H."/>
            <person name="Yadav J.S."/>
            <person name="Pangilinan J."/>
            <person name="Larsson K.H."/>
            <person name="Matsuura K."/>
            <person name="Barry K."/>
            <person name="Labutti K."/>
            <person name="Kuo R."/>
            <person name="Ohm R.A."/>
            <person name="Bhattacharya S.S."/>
            <person name="Shirouzu T."/>
            <person name="Yoshinaga Y."/>
            <person name="Martin F.M."/>
            <person name="Grigoriev I.V."/>
            <person name="Hibbett D.S."/>
        </authorList>
    </citation>
    <scope>NUCLEOTIDE SEQUENCE [LARGE SCALE GENOMIC DNA]</scope>
    <source>
        <strain evidence="2 3">CBS 109695</strain>
    </source>
</reference>
<feature type="transmembrane region" description="Helical" evidence="1">
    <location>
        <begin position="163"/>
        <end position="185"/>
    </location>
</feature>
<keyword evidence="1" id="KW-1133">Transmembrane helix</keyword>
<sequence length="337" mass="36861">MSNSATTCAYVGGPPMNTDISGVGVRVSFYLQTLFIGFQAARSGSRDDISGAEYTLIATNIAMAVTALILGLQPEPDISFHEQVHSSHFALVVLYLLTLCWVTNFCLLAFVEGDAPILQLLSVFQSIVVFAFALAGLITAPIFGSNPACNDNARLVFLRPIRFFNAGRIVGGAVCGIVVFSYIYMTVRGYLVPLIAKVKAKKAASALPANVVPAQTDFPMHVPKSNFNIDIERNSIEVLTEHRDNNDGQTWSPDFDGPLTGQLLVILILWALTVMNTELLIVWNHFAPSDSPQSIWQFGQILPLLLIIVPFVGMVKVFMARGLRKVSKEEQGKRKEV</sequence>
<accession>A0A166LII1</accession>
<evidence type="ECO:0000313" key="2">
    <source>
        <dbReference type="EMBL" id="KZP22992.1"/>
    </source>
</evidence>
<dbReference type="EMBL" id="KV417535">
    <property type="protein sequence ID" value="KZP22992.1"/>
    <property type="molecule type" value="Genomic_DNA"/>
</dbReference>
<evidence type="ECO:0000256" key="1">
    <source>
        <dbReference type="SAM" id="Phobius"/>
    </source>
</evidence>
<dbReference type="OrthoDB" id="5427664at2759"/>
<proteinExistence type="predicted"/>
<protein>
    <submittedName>
        <fullName evidence="2">Uncharacterized protein</fullName>
    </submittedName>
</protein>
<feature type="transmembrane region" description="Helical" evidence="1">
    <location>
        <begin position="92"/>
        <end position="111"/>
    </location>
</feature>
<evidence type="ECO:0000313" key="3">
    <source>
        <dbReference type="Proteomes" id="UP000076532"/>
    </source>
</evidence>